<dbReference type="SUPFAM" id="SSF54523">
    <property type="entry name" value="Pili subunits"/>
    <property type="match status" value="1"/>
</dbReference>
<dbReference type="InterPro" id="IPR045584">
    <property type="entry name" value="Pilin-like"/>
</dbReference>
<dbReference type="InterPro" id="IPR000983">
    <property type="entry name" value="Bac_GSPG_pilin"/>
</dbReference>
<dbReference type="AlphaFoldDB" id="A0A0G0LBX8"/>
<organism evidence="2 3">
    <name type="scientific">Berkelbacteria bacterium GW2011_GWA2_38_9</name>
    <dbReference type="NCBI Taxonomy" id="1618334"/>
    <lineage>
        <taxon>Bacteria</taxon>
        <taxon>Candidatus Berkelbacteria</taxon>
    </lineage>
</organism>
<dbReference type="GO" id="GO:0015627">
    <property type="term" value="C:type II protein secretion system complex"/>
    <property type="evidence" value="ECO:0007669"/>
    <property type="project" value="InterPro"/>
</dbReference>
<reference evidence="2 3" key="1">
    <citation type="journal article" date="2015" name="Nature">
        <title>rRNA introns, odd ribosomes, and small enigmatic genomes across a large radiation of phyla.</title>
        <authorList>
            <person name="Brown C.T."/>
            <person name="Hug L.A."/>
            <person name="Thomas B.C."/>
            <person name="Sharon I."/>
            <person name="Castelle C.J."/>
            <person name="Singh A."/>
            <person name="Wilkins M.J."/>
            <person name="Williams K.H."/>
            <person name="Banfield J.F."/>
        </authorList>
    </citation>
    <scope>NUCLEOTIDE SEQUENCE [LARGE SCALE GENOMIC DNA]</scope>
</reference>
<comment type="caution">
    <text evidence="2">The sequence shown here is derived from an EMBL/GenBank/DDBJ whole genome shotgun (WGS) entry which is preliminary data.</text>
</comment>
<dbReference type="InterPro" id="IPR012902">
    <property type="entry name" value="N_methyl_site"/>
</dbReference>
<proteinExistence type="predicted"/>
<dbReference type="GO" id="GO:0015628">
    <property type="term" value="P:protein secretion by the type II secretion system"/>
    <property type="evidence" value="ECO:0007669"/>
    <property type="project" value="InterPro"/>
</dbReference>
<evidence type="ECO:0000313" key="3">
    <source>
        <dbReference type="Proteomes" id="UP000033934"/>
    </source>
</evidence>
<name>A0A0G0LBX8_9BACT</name>
<dbReference type="Proteomes" id="UP000033934">
    <property type="component" value="Unassembled WGS sequence"/>
</dbReference>
<dbReference type="Gene3D" id="3.30.700.10">
    <property type="entry name" value="Glycoprotein, Type 4 Pilin"/>
    <property type="match status" value="1"/>
</dbReference>
<dbReference type="PRINTS" id="PR00813">
    <property type="entry name" value="BCTERIALGSPG"/>
</dbReference>
<sequence length="192" mass="20976">MKKGFTIIELLMTLLIVGLLAASISIGVKTSQAKARDSRRLNDLKLIQTAIKSFYIDTGSYPDVNQMGGSGNRIYARSYSASASAPWLNALVSRSYLTQAPKDPIDGQSTQFINSSGGTYQNLGEYTYTKYSSTAPFPNSYKLITRLERNASAVGNDGGSSQCLVLATRLIYDSTRIYEIGEGTKWEIICPN</sequence>
<dbReference type="NCBIfam" id="TIGR02532">
    <property type="entry name" value="IV_pilin_GFxxxE"/>
    <property type="match status" value="1"/>
</dbReference>
<keyword evidence="1" id="KW-0488">Methylation</keyword>
<dbReference type="Pfam" id="PF07963">
    <property type="entry name" value="N_methyl"/>
    <property type="match status" value="1"/>
</dbReference>
<dbReference type="EMBL" id="LBVO01000023">
    <property type="protein sequence ID" value="KKQ89528.1"/>
    <property type="molecule type" value="Genomic_DNA"/>
</dbReference>
<evidence type="ECO:0000313" key="2">
    <source>
        <dbReference type="EMBL" id="KKQ89528.1"/>
    </source>
</evidence>
<gene>
    <name evidence="2" type="ORF">UT11_C0023G0002</name>
</gene>
<accession>A0A0G0LBX8</accession>
<evidence type="ECO:0000256" key="1">
    <source>
        <dbReference type="ARBA" id="ARBA00022481"/>
    </source>
</evidence>
<protein>
    <submittedName>
        <fullName evidence="2">General secretion pathway protein G</fullName>
    </submittedName>
</protein>